<evidence type="ECO:0000256" key="4">
    <source>
        <dbReference type="ARBA" id="ARBA00023136"/>
    </source>
</evidence>
<proteinExistence type="predicted"/>
<dbReference type="Pfam" id="PF04547">
    <property type="entry name" value="Anoctamin"/>
    <property type="match status" value="1"/>
</dbReference>
<accession>A0A7S4EWD0</accession>
<name>A0A7S4EWD0_CHRCT</name>
<feature type="domain" description="Anoctamin transmembrane" evidence="6">
    <location>
        <begin position="8"/>
        <end position="180"/>
    </location>
</feature>
<dbReference type="InterPro" id="IPR049452">
    <property type="entry name" value="Anoctamin_TM"/>
</dbReference>
<evidence type="ECO:0000256" key="3">
    <source>
        <dbReference type="ARBA" id="ARBA00022989"/>
    </source>
</evidence>
<keyword evidence="3 5" id="KW-1133">Transmembrane helix</keyword>
<dbReference type="PANTHER" id="PTHR12308">
    <property type="entry name" value="ANOCTAMIN"/>
    <property type="match status" value="1"/>
</dbReference>
<keyword evidence="4 5" id="KW-0472">Membrane</keyword>
<evidence type="ECO:0000313" key="7">
    <source>
        <dbReference type="EMBL" id="CAE0757618.1"/>
    </source>
</evidence>
<dbReference type="AlphaFoldDB" id="A0A7S4EWD0"/>
<feature type="transmembrane region" description="Helical" evidence="5">
    <location>
        <begin position="110"/>
        <end position="130"/>
    </location>
</feature>
<keyword evidence="2 5" id="KW-0812">Transmembrane</keyword>
<sequence>MKVKKKQKLTPEEKKIYAEREFLYDVIAEYERPELKSVQQGLDATFYEYNELVIQFGYVIMFSTALPLAALIALVNNLYEVRSDAWKIFKFHRRIRPSGAVNGTGAWRRIIKFLSCVGLATNLLILAYTSDLFDALGLESELARFGAVVAAEHLLVAAVLFIDWVVPDMPEQVKRDLAREQWLAEKRVKRAQQAKAAGGQNARLSPL</sequence>
<feature type="transmembrane region" description="Helical" evidence="5">
    <location>
        <begin position="56"/>
        <end position="79"/>
    </location>
</feature>
<evidence type="ECO:0000256" key="5">
    <source>
        <dbReference type="SAM" id="Phobius"/>
    </source>
</evidence>
<evidence type="ECO:0000259" key="6">
    <source>
        <dbReference type="Pfam" id="PF04547"/>
    </source>
</evidence>
<comment type="subcellular location">
    <subcellularLocation>
        <location evidence="1">Membrane</location>
        <topology evidence="1">Multi-pass membrane protein</topology>
    </subcellularLocation>
</comment>
<reference evidence="7" key="1">
    <citation type="submission" date="2021-01" db="EMBL/GenBank/DDBJ databases">
        <authorList>
            <person name="Corre E."/>
            <person name="Pelletier E."/>
            <person name="Niang G."/>
            <person name="Scheremetjew M."/>
            <person name="Finn R."/>
            <person name="Kale V."/>
            <person name="Holt S."/>
            <person name="Cochrane G."/>
            <person name="Meng A."/>
            <person name="Brown T."/>
            <person name="Cohen L."/>
        </authorList>
    </citation>
    <scope>NUCLEOTIDE SEQUENCE</scope>
    <source>
        <strain evidence="7">CCMP645</strain>
    </source>
</reference>
<dbReference type="InterPro" id="IPR007632">
    <property type="entry name" value="Anoctamin"/>
</dbReference>
<dbReference type="PANTHER" id="PTHR12308:SF73">
    <property type="entry name" value="ANOCTAMIN"/>
    <property type="match status" value="1"/>
</dbReference>
<dbReference type="EMBL" id="HBIZ01016477">
    <property type="protein sequence ID" value="CAE0757618.1"/>
    <property type="molecule type" value="Transcribed_RNA"/>
</dbReference>
<protein>
    <recommendedName>
        <fullName evidence="6">Anoctamin transmembrane domain-containing protein</fullName>
    </recommendedName>
</protein>
<feature type="transmembrane region" description="Helical" evidence="5">
    <location>
        <begin position="142"/>
        <end position="166"/>
    </location>
</feature>
<evidence type="ECO:0000256" key="2">
    <source>
        <dbReference type="ARBA" id="ARBA00022692"/>
    </source>
</evidence>
<dbReference type="GO" id="GO:0005254">
    <property type="term" value="F:chloride channel activity"/>
    <property type="evidence" value="ECO:0007669"/>
    <property type="project" value="TreeGrafter"/>
</dbReference>
<dbReference type="GO" id="GO:0016020">
    <property type="term" value="C:membrane"/>
    <property type="evidence" value="ECO:0007669"/>
    <property type="project" value="UniProtKB-SubCell"/>
</dbReference>
<gene>
    <name evidence="7" type="ORF">PCAR00345_LOCUS10212</name>
</gene>
<evidence type="ECO:0000256" key="1">
    <source>
        <dbReference type="ARBA" id="ARBA00004141"/>
    </source>
</evidence>
<organism evidence="7">
    <name type="scientific">Chrysotila carterae</name>
    <name type="common">Marine alga</name>
    <name type="synonym">Syracosphaera carterae</name>
    <dbReference type="NCBI Taxonomy" id="13221"/>
    <lineage>
        <taxon>Eukaryota</taxon>
        <taxon>Haptista</taxon>
        <taxon>Haptophyta</taxon>
        <taxon>Prymnesiophyceae</taxon>
        <taxon>Isochrysidales</taxon>
        <taxon>Isochrysidaceae</taxon>
        <taxon>Chrysotila</taxon>
    </lineage>
</organism>